<evidence type="ECO:0000256" key="1">
    <source>
        <dbReference type="ARBA" id="ARBA00022801"/>
    </source>
</evidence>
<evidence type="ECO:0000256" key="3">
    <source>
        <dbReference type="SAM" id="MobiDB-lite"/>
    </source>
</evidence>
<feature type="region of interest" description="Disordered" evidence="3">
    <location>
        <begin position="184"/>
        <end position="210"/>
    </location>
</feature>
<evidence type="ECO:0000259" key="6">
    <source>
        <dbReference type="SMART" id="SM00646"/>
    </source>
</evidence>
<accession>A0ABV1HYG3</accession>
<dbReference type="RefSeq" id="WP_349143857.1">
    <property type="nucleotide sequence ID" value="NZ_JBBMFC010000005.1"/>
</dbReference>
<dbReference type="PANTHER" id="PTHR30404:SF0">
    <property type="entry name" value="N-ACETYLMURAMOYL-L-ALANINE AMIDASE AMIC"/>
    <property type="match status" value="1"/>
</dbReference>
<dbReference type="CDD" id="cd02696">
    <property type="entry name" value="MurNAc-LAA"/>
    <property type="match status" value="1"/>
</dbReference>
<dbReference type="Gene3D" id="2.30.30.40">
    <property type="entry name" value="SH3 Domains"/>
    <property type="match status" value="1"/>
</dbReference>
<dbReference type="InterPro" id="IPR003646">
    <property type="entry name" value="SH3-like_bac-type"/>
</dbReference>
<keyword evidence="8" id="KW-1185">Reference proteome</keyword>
<feature type="region of interest" description="Disordered" evidence="3">
    <location>
        <begin position="42"/>
        <end position="68"/>
    </location>
</feature>
<dbReference type="Proteomes" id="UP001470288">
    <property type="component" value="Unassembled WGS sequence"/>
</dbReference>
<organism evidence="7 8">
    <name type="scientific">Hominiventricola aquisgranensis</name>
    <dbReference type="NCBI Taxonomy" id="3133164"/>
    <lineage>
        <taxon>Bacteria</taxon>
        <taxon>Bacillati</taxon>
        <taxon>Bacillota</taxon>
        <taxon>Clostridia</taxon>
        <taxon>Lachnospirales</taxon>
        <taxon>Lachnospiraceae</taxon>
        <taxon>Hominiventricola</taxon>
    </lineage>
</organism>
<feature type="signal peptide" evidence="4">
    <location>
        <begin position="1"/>
        <end position="27"/>
    </location>
</feature>
<dbReference type="InterPro" id="IPR050695">
    <property type="entry name" value="N-acetylmuramoyl_amidase_3"/>
</dbReference>
<sequence>MKRIKYLAVLLLTVGVLGLTGCGSSSADVGVQEPTEIADELQAEAEADDENAGGEDAGNETDTEDPVQNPVVVDMPEADATDTVTADDFDLSEAETVWATTKVRVRNQPSMDSEIISNLGAGQSAQRVADDGEWSTVIMYGQVYYVASAYLTTEEKQETAADTAQAAVPGEPNGNLVVIDAGHQQKGNSEKEPIGPGASQTKAKVAGGTSGKASGLKEYELTLAVALKLQTELVNRGYDVLMCRTTNDVNISNSERAAIANQAGAGAFIRIHANGSDSSSVHGAMTICQTASNPYNGNLHDQSYKLSTDVLDCFVEKTGAKRERVWETDTMSGINWASVPVTIIEMGYMTNPDEDLKMATDDYQNLMAAGIADGIDRYFGR</sequence>
<dbReference type="GO" id="GO:0008745">
    <property type="term" value="F:N-acetylmuramoyl-L-alanine amidase activity"/>
    <property type="evidence" value="ECO:0007669"/>
    <property type="project" value="UniProtKB-EC"/>
</dbReference>
<feature type="domain" description="MurNAc-LAA" evidence="6">
    <location>
        <begin position="257"/>
        <end position="376"/>
    </location>
</feature>
<feature type="compositionally biased region" description="Acidic residues" evidence="3">
    <location>
        <begin position="42"/>
        <end position="65"/>
    </location>
</feature>
<evidence type="ECO:0000256" key="4">
    <source>
        <dbReference type="SAM" id="SignalP"/>
    </source>
</evidence>
<feature type="chain" id="PRO_5045846493" evidence="4">
    <location>
        <begin position="28"/>
        <end position="381"/>
    </location>
</feature>
<proteinExistence type="predicted"/>
<dbReference type="SMART" id="SM00287">
    <property type="entry name" value="SH3b"/>
    <property type="match status" value="1"/>
</dbReference>
<dbReference type="SUPFAM" id="SSF53187">
    <property type="entry name" value="Zn-dependent exopeptidases"/>
    <property type="match status" value="1"/>
</dbReference>
<dbReference type="EMBL" id="JBBMFC010000005">
    <property type="protein sequence ID" value="MEQ2577965.1"/>
    <property type="molecule type" value="Genomic_DNA"/>
</dbReference>
<name>A0ABV1HYG3_9FIRM</name>
<dbReference type="PANTHER" id="PTHR30404">
    <property type="entry name" value="N-ACETYLMURAMOYL-L-ALANINE AMIDASE"/>
    <property type="match status" value="1"/>
</dbReference>
<dbReference type="InterPro" id="IPR002508">
    <property type="entry name" value="MurNAc-LAA_cat"/>
</dbReference>
<comment type="caution">
    <text evidence="7">The sequence shown here is derived from an EMBL/GenBank/DDBJ whole genome shotgun (WGS) entry which is preliminary data.</text>
</comment>
<feature type="domain" description="SH3b" evidence="5">
    <location>
        <begin position="92"/>
        <end position="155"/>
    </location>
</feature>
<dbReference type="Gene3D" id="3.40.630.40">
    <property type="entry name" value="Zn-dependent exopeptidases"/>
    <property type="match status" value="1"/>
</dbReference>
<dbReference type="Pfam" id="PF01520">
    <property type="entry name" value="Amidase_3"/>
    <property type="match status" value="1"/>
</dbReference>
<protein>
    <submittedName>
        <fullName evidence="7">N-acetylmuramoyl-L-alanine amidase</fullName>
        <ecNumber evidence="7">3.5.1.28</ecNumber>
    </submittedName>
</protein>
<keyword evidence="2" id="KW-0961">Cell wall biogenesis/degradation</keyword>
<evidence type="ECO:0000313" key="8">
    <source>
        <dbReference type="Proteomes" id="UP001470288"/>
    </source>
</evidence>
<dbReference type="PROSITE" id="PS51257">
    <property type="entry name" value="PROKAR_LIPOPROTEIN"/>
    <property type="match status" value="1"/>
</dbReference>
<gene>
    <name evidence="7" type="ORF">WMO62_03785</name>
</gene>
<evidence type="ECO:0000259" key="5">
    <source>
        <dbReference type="SMART" id="SM00287"/>
    </source>
</evidence>
<dbReference type="SMART" id="SM00646">
    <property type="entry name" value="Ami_3"/>
    <property type="match status" value="1"/>
</dbReference>
<keyword evidence="1 7" id="KW-0378">Hydrolase</keyword>
<evidence type="ECO:0000256" key="2">
    <source>
        <dbReference type="ARBA" id="ARBA00023316"/>
    </source>
</evidence>
<evidence type="ECO:0000313" key="7">
    <source>
        <dbReference type="EMBL" id="MEQ2577965.1"/>
    </source>
</evidence>
<dbReference type="EC" id="3.5.1.28" evidence="7"/>
<reference evidence="7 8" key="1">
    <citation type="submission" date="2024-03" db="EMBL/GenBank/DDBJ databases">
        <title>Human intestinal bacterial collection.</title>
        <authorList>
            <person name="Pauvert C."/>
            <person name="Hitch T.C.A."/>
            <person name="Clavel T."/>
        </authorList>
    </citation>
    <scope>NUCLEOTIDE SEQUENCE [LARGE SCALE GENOMIC DNA]</scope>
    <source>
        <strain evidence="7 8">CLA-AA-H78B</strain>
    </source>
</reference>
<keyword evidence="4" id="KW-0732">Signal</keyword>